<sequence length="132" mass="14267">MCCVCGVTKCMGMFVVCGESQSAIVCVVCVWEVTKCSGMCCVCGVTKCSDMWYVCGVKKCSGVLCVGESQSAVVCVGHAIFCPGARLSYRGPCVSIRRLCYQPAIAHIEINNRDVPVRRLPRVSQGRNMLIN</sequence>
<proteinExistence type="predicted"/>
<organism evidence="1 2">
    <name type="scientific">Araneus ventricosus</name>
    <name type="common">Orbweaver spider</name>
    <name type="synonym">Epeira ventricosa</name>
    <dbReference type="NCBI Taxonomy" id="182803"/>
    <lineage>
        <taxon>Eukaryota</taxon>
        <taxon>Metazoa</taxon>
        <taxon>Ecdysozoa</taxon>
        <taxon>Arthropoda</taxon>
        <taxon>Chelicerata</taxon>
        <taxon>Arachnida</taxon>
        <taxon>Araneae</taxon>
        <taxon>Araneomorphae</taxon>
        <taxon>Entelegynae</taxon>
        <taxon>Araneoidea</taxon>
        <taxon>Araneidae</taxon>
        <taxon>Araneus</taxon>
    </lineage>
</organism>
<name>A0A4Y2R1T0_ARAVE</name>
<dbReference type="EMBL" id="BGPR01015515">
    <property type="protein sequence ID" value="GBN69558.1"/>
    <property type="molecule type" value="Genomic_DNA"/>
</dbReference>
<protein>
    <submittedName>
        <fullName evidence="1">Uncharacterized protein</fullName>
    </submittedName>
</protein>
<evidence type="ECO:0000313" key="2">
    <source>
        <dbReference type="Proteomes" id="UP000499080"/>
    </source>
</evidence>
<reference evidence="1 2" key="1">
    <citation type="journal article" date="2019" name="Sci. Rep.">
        <title>Orb-weaving spider Araneus ventricosus genome elucidates the spidroin gene catalogue.</title>
        <authorList>
            <person name="Kono N."/>
            <person name="Nakamura H."/>
            <person name="Ohtoshi R."/>
            <person name="Moran D.A.P."/>
            <person name="Shinohara A."/>
            <person name="Yoshida Y."/>
            <person name="Fujiwara M."/>
            <person name="Mori M."/>
            <person name="Tomita M."/>
            <person name="Arakawa K."/>
        </authorList>
    </citation>
    <scope>NUCLEOTIDE SEQUENCE [LARGE SCALE GENOMIC DNA]</scope>
</reference>
<dbReference type="Proteomes" id="UP000499080">
    <property type="component" value="Unassembled WGS sequence"/>
</dbReference>
<accession>A0A4Y2R1T0</accession>
<comment type="caution">
    <text evidence="1">The sequence shown here is derived from an EMBL/GenBank/DDBJ whole genome shotgun (WGS) entry which is preliminary data.</text>
</comment>
<gene>
    <name evidence="1" type="ORF">AVEN_4627_1</name>
</gene>
<dbReference type="AlphaFoldDB" id="A0A4Y2R1T0"/>
<evidence type="ECO:0000313" key="1">
    <source>
        <dbReference type="EMBL" id="GBN69558.1"/>
    </source>
</evidence>
<keyword evidence="2" id="KW-1185">Reference proteome</keyword>